<dbReference type="EMBL" id="LAZR01020571">
    <property type="protein sequence ID" value="KKL88415.1"/>
    <property type="molecule type" value="Genomic_DNA"/>
</dbReference>
<evidence type="ECO:0000313" key="1">
    <source>
        <dbReference type="EMBL" id="KKL88415.1"/>
    </source>
</evidence>
<gene>
    <name evidence="1" type="ORF">LCGC14_1924890</name>
</gene>
<dbReference type="AlphaFoldDB" id="A0A0F9I3J3"/>
<sequence>MDIREQIAKRFHISNYSSGGELHADWDMVNQSQYYDDADRVLAIKVEEDRECPECNGKGKILSWNMIDCIKCNGTGKLPGRTLKQVLEEL</sequence>
<dbReference type="SUPFAM" id="SSF57938">
    <property type="entry name" value="DnaJ/Hsp40 cysteine-rich domain"/>
    <property type="match status" value="1"/>
</dbReference>
<reference evidence="1" key="1">
    <citation type="journal article" date="2015" name="Nature">
        <title>Complex archaea that bridge the gap between prokaryotes and eukaryotes.</title>
        <authorList>
            <person name="Spang A."/>
            <person name="Saw J.H."/>
            <person name="Jorgensen S.L."/>
            <person name="Zaremba-Niedzwiedzka K."/>
            <person name="Martijn J."/>
            <person name="Lind A.E."/>
            <person name="van Eijk R."/>
            <person name="Schleper C."/>
            <person name="Guy L."/>
            <person name="Ettema T.J."/>
        </authorList>
    </citation>
    <scope>NUCLEOTIDE SEQUENCE</scope>
</reference>
<proteinExistence type="predicted"/>
<accession>A0A0F9I3J3</accession>
<comment type="caution">
    <text evidence="1">The sequence shown here is derived from an EMBL/GenBank/DDBJ whole genome shotgun (WGS) entry which is preliminary data.</text>
</comment>
<dbReference type="Gene3D" id="6.20.20.10">
    <property type="match status" value="1"/>
</dbReference>
<organism evidence="1">
    <name type="scientific">marine sediment metagenome</name>
    <dbReference type="NCBI Taxonomy" id="412755"/>
    <lineage>
        <taxon>unclassified sequences</taxon>
        <taxon>metagenomes</taxon>
        <taxon>ecological metagenomes</taxon>
    </lineage>
</organism>
<name>A0A0F9I3J3_9ZZZZ</name>
<protein>
    <submittedName>
        <fullName evidence="1">Uncharacterized protein</fullName>
    </submittedName>
</protein>
<dbReference type="InterPro" id="IPR036410">
    <property type="entry name" value="HSP_DnaJ_Cys-rich_dom_sf"/>
</dbReference>